<dbReference type="InterPro" id="IPR011990">
    <property type="entry name" value="TPR-like_helical_dom_sf"/>
</dbReference>
<comment type="similarity">
    <text evidence="1">Belongs to the RMDN family.</text>
</comment>
<dbReference type="PANTHER" id="PTHR16056:SF37">
    <property type="entry name" value="REGULATOR OF MICROTUBULE DYNAMICS PROTEIN 3-LIKE ISOFORM X1"/>
    <property type="match status" value="1"/>
</dbReference>
<dbReference type="Pfam" id="PF21033">
    <property type="entry name" value="RMD1-3"/>
    <property type="match status" value="1"/>
</dbReference>
<gene>
    <name evidence="5" type="primary">RMDN3</name>
</gene>
<evidence type="ECO:0000256" key="3">
    <source>
        <dbReference type="SAM" id="Phobius"/>
    </source>
</evidence>
<dbReference type="SUPFAM" id="SSF48452">
    <property type="entry name" value="TPR-like"/>
    <property type="match status" value="1"/>
</dbReference>
<sequence>MMSSLQTVGVVAASGSSGGRTSLALAFLAGAGAVTGAVGLGLGLSWIRRRDQGALGGGVRDDATGFFAMSPVSEAVAALLERQAQMAEQIVTVMRGMEGLREELSALVREGLPAAVEEVRRRTESLAPPGGPWGGGRRRRGLPRRRNSDSDGSDSIYFGASNGGAESEGGYATARGDSDDDEDNENSVAARCVTQASEVGGEAVKQEVEEGVNDAEVEAVVVPLDSTADEELMQLLMEADRLHSGDASSREEGFRILDQQRGTYSNSAEFLWRLVRGYSDLFEMTTDTEQKKIYAYAGKEVAVESIKVNEQSSNCHQWYAVMCGFLADYETTQNRIKNGFLFKEHIDRAIELNPSDPLNYYLLGRWCYGVSQLTWIERKVAATLFAITPMATIQDALANFLKTEELKPKFSKANQVFIAKCYDQLGDSGNTLKWLSCASLMDNGTAEDEEATRDLEEMMKNFRV</sequence>
<dbReference type="AlphaFoldDB" id="A0AAJ7TLZ8"/>
<organism evidence="4 5">
    <name type="scientific">Petromyzon marinus</name>
    <name type="common">Sea lamprey</name>
    <dbReference type="NCBI Taxonomy" id="7757"/>
    <lineage>
        <taxon>Eukaryota</taxon>
        <taxon>Metazoa</taxon>
        <taxon>Chordata</taxon>
        <taxon>Craniata</taxon>
        <taxon>Vertebrata</taxon>
        <taxon>Cyclostomata</taxon>
        <taxon>Hyperoartia</taxon>
        <taxon>Petromyzontiformes</taxon>
        <taxon>Petromyzontidae</taxon>
        <taxon>Petromyzon</taxon>
    </lineage>
</organism>
<dbReference type="InterPro" id="IPR049039">
    <property type="entry name" value="RMD1-3_a_helical_rpt"/>
</dbReference>
<keyword evidence="3" id="KW-1133">Transmembrane helix</keyword>
<dbReference type="GeneID" id="116947803"/>
<dbReference type="KEGG" id="pmrn:116947803"/>
<evidence type="ECO:0000313" key="5">
    <source>
        <dbReference type="RefSeq" id="XP_032819854.1"/>
    </source>
</evidence>
<protein>
    <submittedName>
        <fullName evidence="5">Regulator of microtubule dynamics protein 3 isoform X1</fullName>
    </submittedName>
</protein>
<dbReference type="PANTHER" id="PTHR16056">
    <property type="entry name" value="REGULATOR OF MICROTUBULE DYNAMICS PROTEIN"/>
    <property type="match status" value="1"/>
</dbReference>
<evidence type="ECO:0000256" key="1">
    <source>
        <dbReference type="ARBA" id="ARBA00038360"/>
    </source>
</evidence>
<dbReference type="CTD" id="55177"/>
<dbReference type="GO" id="GO:0008017">
    <property type="term" value="F:microtubule binding"/>
    <property type="evidence" value="ECO:0007669"/>
    <property type="project" value="TreeGrafter"/>
</dbReference>
<dbReference type="GO" id="GO:0005739">
    <property type="term" value="C:mitochondrion"/>
    <property type="evidence" value="ECO:0007669"/>
    <property type="project" value="TreeGrafter"/>
</dbReference>
<dbReference type="Proteomes" id="UP001318040">
    <property type="component" value="Chromosome 31"/>
</dbReference>
<feature type="region of interest" description="Disordered" evidence="2">
    <location>
        <begin position="118"/>
        <end position="187"/>
    </location>
</feature>
<keyword evidence="3" id="KW-0812">Transmembrane</keyword>
<keyword evidence="4" id="KW-1185">Reference proteome</keyword>
<reference evidence="5" key="1">
    <citation type="submission" date="2025-08" db="UniProtKB">
        <authorList>
            <consortium name="RefSeq"/>
        </authorList>
    </citation>
    <scope>IDENTIFICATION</scope>
    <source>
        <tissue evidence="5">Sperm</tissue>
    </source>
</reference>
<keyword evidence="3" id="KW-0472">Membrane</keyword>
<feature type="compositionally biased region" description="Basic residues" evidence="2">
    <location>
        <begin position="136"/>
        <end position="145"/>
    </location>
</feature>
<name>A0AAJ7TLZ8_PETMA</name>
<evidence type="ECO:0000313" key="4">
    <source>
        <dbReference type="Proteomes" id="UP001318040"/>
    </source>
</evidence>
<accession>A0AAJ7TLZ8</accession>
<feature type="transmembrane region" description="Helical" evidence="3">
    <location>
        <begin position="25"/>
        <end position="47"/>
    </location>
</feature>
<dbReference type="RefSeq" id="XP_032819854.1">
    <property type="nucleotide sequence ID" value="XM_032963963.1"/>
</dbReference>
<dbReference type="Gene3D" id="1.25.40.10">
    <property type="entry name" value="Tetratricopeptide repeat domain"/>
    <property type="match status" value="1"/>
</dbReference>
<dbReference type="GO" id="GO:0005876">
    <property type="term" value="C:spindle microtubule"/>
    <property type="evidence" value="ECO:0007669"/>
    <property type="project" value="TreeGrafter"/>
</dbReference>
<evidence type="ECO:0000256" key="2">
    <source>
        <dbReference type="SAM" id="MobiDB-lite"/>
    </source>
</evidence>
<proteinExistence type="inferred from homology"/>
<dbReference type="GO" id="GO:0097431">
    <property type="term" value="C:mitotic spindle pole"/>
    <property type="evidence" value="ECO:0007669"/>
    <property type="project" value="TreeGrafter"/>
</dbReference>
<feature type="compositionally biased region" description="Low complexity" evidence="2">
    <location>
        <begin position="153"/>
        <end position="170"/>
    </location>
</feature>